<dbReference type="InterPro" id="IPR007083">
    <property type="entry name" value="RNA_pol_Rpb1_4"/>
</dbReference>
<sequence>MNISLLSQFSLATVSFKPYSRQELKKSSVLEVTNPVSFDALGHPTKGGLHDPVLGPSRRDDICETCNLGGHGKDECPGHFGHISLPVPIYNPFFIRQMFQMLSMCCFSCHHLLFHPANLQVVLYQLQALDYGLDYLVDELQSVANDLSNIKSDKGPEFIDFLKAKLSECIENALKQNSTNSKNDVSQVRNVIDRKQNLMKALLQGKLVKIIKNCAHCNNKKFNMSLVNNSMVLMSQPKSLPKHYGFTASNETPETSGSVLKDKVQEVDSSGKSFLTPLVARDHLRQLYKNETETLKRMLKLIHTEEGLEDALEGDDSAIDVFFMDMIPVTPPRFRPLHMMGGKSYEDETTTMLTQVILASEGLKNSLKSLQNLDQTSVKEKTQEMTKLHSAWGRLQILCNRIYDSEMDKLPEKKAPGVRQILEKKEGLFRKNMMGKRVNYAARSVISPDPYISVDEIGIPEIFATRLSYPQPVTPWNVEVMKKAVINGPDIHPGALSVTLEDGSVMRLRANDPEQRARIANLLGQHKPGSRTVNRHLINGDILLLNRQPTLHKPSIMAHKARVLKREKTLRLHYSNCKCYNADFDGDEMNAHFPQSELARSEAYNIVSVNKQYLVPKDGSPLGGLIQDHIVSATLLTMKGNFFNRKDYQQLVFSALFNQKTPIKLVKPTIWRPVPLWSGKQIITTLIINLVPPDKTPPTLYISSKVNSKTLSSGNFRDITVSKYYTPEELDDSTVIIRQGEVLQGLIDKANIGPTPYGLIHICYELYGGEVSNSLLTAIARLCTVYLQVHGGVTLGIEDIIVNENADRKRSEIIRASTTVGDEAATQAVGLPITCEKSVLVKRLREWHASQDPVLMKTLDSCMKSKTDEVNDGITKVCLPAGLIKKFPHNNLQLMIQSGAKGGTVNALQISCLLGQIELEGKRVPLMMSGRTLPSFVPYDTSPKAGGFVTGRFLTGIRPQEFFFHCMAGREGLIDTAVKTSRSGYLQRCLIKHLEGLTVQYDSTVRDIDGSLVQLQYGEDGIDVLKSQLLKPKAMPLLIHNRAVLMPTDEELSRLQLSPDILAKIEEYRQNISDWEEINEMDRLKRRIGSGFQEYFEVKLRDYKNNLPESVGPTELSQEDYSTIIDSWFQLSKNDKRQLNFYFLPCPGPLSIDFRPNHHFGVLPEKMEYQIQNYVKSSPDGLVFDPSVDVGDESWKGKQIVTITELKNLINSRFMKSLADPGESVGLLAAQSIGEPSTQMTLNTFHFAGRGDMNVTLGIPRLREILMTASPKIATPNMDIPFRSDFDENRIDAVRKRMSSVKLCDVLETIDVKEILTINEKTCARYYDIVFKFLPYQTYKKKFNAKPAKILSYMESTFIKNLINAIKRAQIIQRKYNSLYDHSMHHREAKGGDENEGAPSAPTRENPDAVSSDEEDNAVEEDTHAVRTKAHRNQELDYEEPEEEEIEANKEPEEDQTDNITTLEPDEEVHPKVDEDEELQQQNEQESAESQKEKQPETNERQDDDWNPLLTKTLEKEKKEKEMLAKKALTESLVKEKSSFIDLYDYDEVKKEWCRVVLKFPLNTDKVDIASIVEEEARKSYIFKIGSIDKVFLVEDREASKRGVSHGKMIKTEGVGFFDLVNMQSIFDLNRVYSNDIHAIANTYGIEAARKAITIEIANVFAVYGIEVDPRHLSLIADYMTFNGTIKGMNRISMAGSSSPLQQMTFETTAAFLKSALLLDFKDELKSPSARIFAGRPPLVGTGILGLMQDGTVEYKPSQHLRFKNIKNDSKISPKSGRKFGPRNRTSNRFGNLKRKHQSPNISIEKPLNKRTKFD</sequence>
<reference evidence="15" key="1">
    <citation type="submission" date="2011-08" db="EMBL/GenBank/DDBJ databases">
        <authorList>
            <person name="Rombauts S."/>
        </authorList>
    </citation>
    <scope>NUCLEOTIDE SEQUENCE</scope>
    <source>
        <strain evidence="15">London</strain>
    </source>
</reference>
<evidence type="ECO:0000256" key="8">
    <source>
        <dbReference type="ARBA" id="ARBA00022842"/>
    </source>
</evidence>
<comment type="subcellular location">
    <subcellularLocation>
        <location evidence="1">Nucleus</location>
    </subcellularLocation>
</comment>
<dbReference type="Proteomes" id="UP000015104">
    <property type="component" value="Unassembled WGS sequence"/>
</dbReference>
<keyword evidence="3 11" id="KW-0240">DNA-directed RNA polymerase</keyword>
<dbReference type="EMBL" id="CAEY01000795">
    <property type="status" value="NOT_ANNOTATED_CDS"/>
    <property type="molecule type" value="Genomic_DNA"/>
</dbReference>
<dbReference type="Gene3D" id="2.40.40.20">
    <property type="match status" value="1"/>
</dbReference>
<organism evidence="14 15">
    <name type="scientific">Tetranychus urticae</name>
    <name type="common">Two-spotted spider mite</name>
    <dbReference type="NCBI Taxonomy" id="32264"/>
    <lineage>
        <taxon>Eukaryota</taxon>
        <taxon>Metazoa</taxon>
        <taxon>Ecdysozoa</taxon>
        <taxon>Arthropoda</taxon>
        <taxon>Chelicerata</taxon>
        <taxon>Arachnida</taxon>
        <taxon>Acari</taxon>
        <taxon>Acariformes</taxon>
        <taxon>Trombidiformes</taxon>
        <taxon>Prostigmata</taxon>
        <taxon>Eleutherengona</taxon>
        <taxon>Raphignathae</taxon>
        <taxon>Tetranychoidea</taxon>
        <taxon>Tetranychidae</taxon>
        <taxon>Tetranychus</taxon>
    </lineage>
</organism>
<dbReference type="OMA" id="NREDYQQ"/>
<dbReference type="InterPro" id="IPR045867">
    <property type="entry name" value="DNA-dir_RpoC_beta_prime"/>
</dbReference>
<dbReference type="CDD" id="cd02735">
    <property type="entry name" value="RNAP_I_Rpa1_C"/>
    <property type="match status" value="1"/>
</dbReference>
<dbReference type="GO" id="GO:0006351">
    <property type="term" value="P:DNA-templated transcription"/>
    <property type="evidence" value="ECO:0007669"/>
    <property type="project" value="InterPro"/>
</dbReference>
<dbReference type="PANTHER" id="PTHR19376:SF11">
    <property type="entry name" value="DNA-DIRECTED RNA POLYMERASE I SUBUNIT RPA1"/>
    <property type="match status" value="1"/>
</dbReference>
<dbReference type="InterPro" id="IPR007081">
    <property type="entry name" value="RNA_pol_Rpb1_5"/>
</dbReference>
<evidence type="ECO:0000256" key="10">
    <source>
        <dbReference type="ARBA" id="ARBA00023242"/>
    </source>
</evidence>
<dbReference type="Gene3D" id="3.30.1490.180">
    <property type="entry name" value="RNA polymerase ii"/>
    <property type="match status" value="1"/>
</dbReference>
<evidence type="ECO:0000256" key="7">
    <source>
        <dbReference type="ARBA" id="ARBA00022833"/>
    </source>
</evidence>
<dbReference type="Pfam" id="PF05000">
    <property type="entry name" value="RNA_pol_Rpb1_4"/>
    <property type="match status" value="1"/>
</dbReference>
<feature type="compositionally biased region" description="Acidic residues" evidence="12">
    <location>
        <begin position="1411"/>
        <end position="1420"/>
    </location>
</feature>
<dbReference type="PANTHER" id="PTHR19376">
    <property type="entry name" value="DNA-DIRECTED RNA POLYMERASE"/>
    <property type="match status" value="1"/>
</dbReference>
<evidence type="ECO:0000256" key="2">
    <source>
        <dbReference type="ARBA" id="ARBA00006460"/>
    </source>
</evidence>
<keyword evidence="9 11" id="KW-0804">Transcription</keyword>
<dbReference type="EC" id="2.7.7.6" evidence="11"/>
<comment type="similarity">
    <text evidence="2 11">Belongs to the RNA polymerase beta' chain family.</text>
</comment>
<dbReference type="Gene3D" id="6.10.250.2940">
    <property type="match status" value="1"/>
</dbReference>
<dbReference type="InterPro" id="IPR015699">
    <property type="entry name" value="DNA-dir_RNA_pol1_lsu_N"/>
</dbReference>
<keyword evidence="6" id="KW-0479">Metal-binding</keyword>
<keyword evidence="7" id="KW-0862">Zinc</keyword>
<dbReference type="Pfam" id="PF04998">
    <property type="entry name" value="RNA_pol_Rpb1_5"/>
    <property type="match status" value="1"/>
</dbReference>
<dbReference type="InterPro" id="IPR042102">
    <property type="entry name" value="RNA_pol_Rpb1_3_sf"/>
</dbReference>
<keyword evidence="15" id="KW-1185">Reference proteome</keyword>
<feature type="region of interest" description="Disordered" evidence="12">
    <location>
        <begin position="1769"/>
        <end position="1815"/>
    </location>
</feature>
<protein>
    <recommendedName>
        <fullName evidence="11">DNA-directed RNA polymerase subunit</fullName>
        <ecNumber evidence="11">2.7.7.6</ecNumber>
    </recommendedName>
</protein>
<proteinExistence type="inferred from homology"/>
<evidence type="ECO:0000256" key="4">
    <source>
        <dbReference type="ARBA" id="ARBA00022679"/>
    </source>
</evidence>
<feature type="compositionally biased region" description="Basic and acidic residues" evidence="12">
    <location>
        <begin position="1489"/>
        <end position="1501"/>
    </location>
</feature>
<dbReference type="InterPro" id="IPR006592">
    <property type="entry name" value="RNA_pol_N"/>
</dbReference>
<evidence type="ECO:0000256" key="9">
    <source>
        <dbReference type="ARBA" id="ARBA00023163"/>
    </source>
</evidence>
<dbReference type="GO" id="GO:0046872">
    <property type="term" value="F:metal ion binding"/>
    <property type="evidence" value="ECO:0007669"/>
    <property type="project" value="UniProtKB-KW"/>
</dbReference>
<evidence type="ECO:0000313" key="14">
    <source>
        <dbReference type="EnsemblMetazoa" id="tetur02g04700.1"/>
    </source>
</evidence>
<dbReference type="InterPro" id="IPR044893">
    <property type="entry name" value="RNA_pol_Rpb1_clamp_domain"/>
</dbReference>
<dbReference type="HOGENOM" id="CLU_000487_2_3_1"/>
<dbReference type="GO" id="GO:0003899">
    <property type="term" value="F:DNA-directed RNA polymerase activity"/>
    <property type="evidence" value="ECO:0007669"/>
    <property type="project" value="UniProtKB-EC"/>
</dbReference>
<keyword evidence="10" id="KW-0539">Nucleus</keyword>
<dbReference type="InterPro" id="IPR007066">
    <property type="entry name" value="RNA_pol_Rpb1_3"/>
</dbReference>
<dbReference type="FunFam" id="2.40.40.20:FF:000019">
    <property type="entry name" value="DNA-directed RNA polymerase II subunit RPB1"/>
    <property type="match status" value="1"/>
</dbReference>
<dbReference type="Gene3D" id="1.10.274.100">
    <property type="entry name" value="RNA polymerase Rpb1, domain 3"/>
    <property type="match status" value="1"/>
</dbReference>
<evidence type="ECO:0000313" key="15">
    <source>
        <dbReference type="Proteomes" id="UP000015104"/>
    </source>
</evidence>
<gene>
    <name evidence="14" type="primary">107371525</name>
</gene>
<dbReference type="eggNOG" id="KOG0262">
    <property type="taxonomic scope" value="Eukaryota"/>
</dbReference>
<name>T1JVI2_TETUR</name>
<dbReference type="GO" id="GO:0003677">
    <property type="term" value="F:DNA binding"/>
    <property type="evidence" value="ECO:0007669"/>
    <property type="project" value="InterPro"/>
</dbReference>
<evidence type="ECO:0000256" key="11">
    <source>
        <dbReference type="RuleBase" id="RU004279"/>
    </source>
</evidence>
<dbReference type="Pfam" id="PF04983">
    <property type="entry name" value="RNA_pol_Rpb1_3"/>
    <property type="match status" value="1"/>
</dbReference>
<dbReference type="KEGG" id="tut:107371525"/>
<keyword evidence="5 11" id="KW-0548">Nucleotidyltransferase</keyword>
<dbReference type="CDD" id="cd01435">
    <property type="entry name" value="RNAP_I_RPA1_N"/>
    <property type="match status" value="1"/>
</dbReference>
<dbReference type="Gene3D" id="6.20.50.80">
    <property type="match status" value="1"/>
</dbReference>
<feature type="compositionally biased region" description="Acidic residues" evidence="12">
    <location>
        <begin position="1436"/>
        <end position="1457"/>
    </location>
</feature>
<evidence type="ECO:0000256" key="6">
    <source>
        <dbReference type="ARBA" id="ARBA00022723"/>
    </source>
</evidence>
<evidence type="ECO:0000259" key="13">
    <source>
        <dbReference type="SMART" id="SM00663"/>
    </source>
</evidence>
<accession>T1JVI2</accession>
<dbReference type="Gene3D" id="1.10.132.30">
    <property type="match status" value="1"/>
</dbReference>
<dbReference type="GO" id="GO:0005736">
    <property type="term" value="C:RNA polymerase I complex"/>
    <property type="evidence" value="ECO:0007669"/>
    <property type="project" value="TreeGrafter"/>
</dbReference>
<feature type="domain" description="RNA polymerase N-terminal" evidence="13">
    <location>
        <begin position="320"/>
        <end position="637"/>
    </location>
</feature>
<dbReference type="SMART" id="SM00663">
    <property type="entry name" value="RPOLA_N"/>
    <property type="match status" value="1"/>
</dbReference>
<dbReference type="SUPFAM" id="SSF64484">
    <property type="entry name" value="beta and beta-prime subunits of DNA dependent RNA-polymerase"/>
    <property type="match status" value="1"/>
</dbReference>
<reference evidence="14" key="2">
    <citation type="submission" date="2015-06" db="UniProtKB">
        <authorList>
            <consortium name="EnsemblMetazoa"/>
        </authorList>
    </citation>
    <scope>IDENTIFICATION</scope>
</reference>
<dbReference type="STRING" id="32264.T1JVI2"/>
<evidence type="ECO:0000256" key="1">
    <source>
        <dbReference type="ARBA" id="ARBA00004123"/>
    </source>
</evidence>
<evidence type="ECO:0000256" key="3">
    <source>
        <dbReference type="ARBA" id="ARBA00022478"/>
    </source>
</evidence>
<dbReference type="Gene3D" id="3.30.70.2850">
    <property type="match status" value="1"/>
</dbReference>
<dbReference type="Gene3D" id="4.10.860.120">
    <property type="entry name" value="RNA polymerase II, clamp domain"/>
    <property type="match status" value="1"/>
</dbReference>
<keyword evidence="8" id="KW-0460">Magnesium</keyword>
<dbReference type="InterPro" id="IPR047107">
    <property type="entry name" value="DNA-dir_RNA_pol1_lsu_C"/>
</dbReference>
<feature type="region of interest" description="Disordered" evidence="12">
    <location>
        <begin position="1387"/>
        <end position="1509"/>
    </location>
</feature>
<dbReference type="InterPro" id="IPR000722">
    <property type="entry name" value="RNA_pol_asu"/>
</dbReference>
<dbReference type="Pfam" id="PF00623">
    <property type="entry name" value="RNA_pol_Rpb1_2"/>
    <property type="match status" value="1"/>
</dbReference>
<dbReference type="OrthoDB" id="6507662at2759"/>
<dbReference type="Pfam" id="PF04997">
    <property type="entry name" value="RNA_pol_Rpb1_1"/>
    <property type="match status" value="1"/>
</dbReference>
<comment type="function">
    <text evidence="11">DNA-dependent RNA polymerase catalyzes the transcription of DNA into RNA using the four ribonucleoside triphosphates as substrates.</text>
</comment>
<keyword evidence="4 11" id="KW-0808">Transferase</keyword>
<evidence type="ECO:0000256" key="5">
    <source>
        <dbReference type="ARBA" id="ARBA00022695"/>
    </source>
</evidence>
<dbReference type="EnsemblMetazoa" id="tetur02g04700.1">
    <property type="protein sequence ID" value="tetur02g04700.1"/>
    <property type="gene ID" value="tetur02g04700"/>
</dbReference>
<evidence type="ECO:0000256" key="12">
    <source>
        <dbReference type="SAM" id="MobiDB-lite"/>
    </source>
</evidence>
<dbReference type="InterPro" id="IPR038120">
    <property type="entry name" value="Rpb1_funnel_sf"/>
</dbReference>
<dbReference type="InterPro" id="IPR007080">
    <property type="entry name" value="RNA_pol_Rpb1_1"/>
</dbReference>
<comment type="catalytic activity">
    <reaction evidence="11">
        <text>RNA(n) + a ribonucleoside 5'-triphosphate = RNA(n+1) + diphosphate</text>
        <dbReference type="Rhea" id="RHEA:21248"/>
        <dbReference type="Rhea" id="RHEA-COMP:14527"/>
        <dbReference type="Rhea" id="RHEA-COMP:17342"/>
        <dbReference type="ChEBI" id="CHEBI:33019"/>
        <dbReference type="ChEBI" id="CHEBI:61557"/>
        <dbReference type="ChEBI" id="CHEBI:140395"/>
        <dbReference type="EC" id="2.7.7.6"/>
    </reaction>
</comment>